<dbReference type="CDD" id="cd08927">
    <property type="entry name" value="Hb-alpha-like"/>
    <property type="match status" value="1"/>
</dbReference>
<proteinExistence type="inferred from homology"/>
<dbReference type="Proteomes" id="UP001176940">
    <property type="component" value="Unassembled WGS sequence"/>
</dbReference>
<evidence type="ECO:0000256" key="3">
    <source>
        <dbReference type="ARBA" id="ARBA00022617"/>
    </source>
</evidence>
<accession>A0ABN9LHP4</accession>
<keyword evidence="4 7" id="KW-0561">Oxygen transport</keyword>
<sequence length="142" mass="15539">MHFNAKERECIATLWGKASGHVEALGAEALNRLFKSCPSTKTYFSKMNLEAGSADLKQQGTKILNAIGLASHHLDDMDNALSDLSDLHAFHLRVDPGNFDLLCHNILVVLAIHFPGEFTPAAHAAFDKFLASVSVTLCSKYR</sequence>
<dbReference type="Pfam" id="PF00042">
    <property type="entry name" value="Globin"/>
    <property type="match status" value="1"/>
</dbReference>
<dbReference type="InterPro" id="IPR009050">
    <property type="entry name" value="Globin-like_sf"/>
</dbReference>
<keyword evidence="5" id="KW-0479">Metal-binding</keyword>
<protein>
    <recommendedName>
        <fullName evidence="8">Globin domain-containing protein</fullName>
    </recommendedName>
</protein>
<evidence type="ECO:0000256" key="5">
    <source>
        <dbReference type="ARBA" id="ARBA00022723"/>
    </source>
</evidence>
<dbReference type="PANTHER" id="PTHR11442">
    <property type="entry name" value="HEMOGLOBIN FAMILY MEMBER"/>
    <property type="match status" value="1"/>
</dbReference>
<evidence type="ECO:0000256" key="6">
    <source>
        <dbReference type="ARBA" id="ARBA00023004"/>
    </source>
</evidence>
<keyword evidence="6" id="KW-0408">Iron</keyword>
<keyword evidence="2 7" id="KW-0813">Transport</keyword>
<organism evidence="9 10">
    <name type="scientific">Ranitomeya imitator</name>
    <name type="common">mimic poison frog</name>
    <dbReference type="NCBI Taxonomy" id="111125"/>
    <lineage>
        <taxon>Eukaryota</taxon>
        <taxon>Metazoa</taxon>
        <taxon>Chordata</taxon>
        <taxon>Craniata</taxon>
        <taxon>Vertebrata</taxon>
        <taxon>Euteleostomi</taxon>
        <taxon>Amphibia</taxon>
        <taxon>Batrachia</taxon>
        <taxon>Anura</taxon>
        <taxon>Neobatrachia</taxon>
        <taxon>Hyloidea</taxon>
        <taxon>Dendrobatidae</taxon>
        <taxon>Dendrobatinae</taxon>
        <taxon>Ranitomeya</taxon>
    </lineage>
</organism>
<dbReference type="EMBL" id="CAUEEQ010017780">
    <property type="protein sequence ID" value="CAJ0940677.1"/>
    <property type="molecule type" value="Genomic_DNA"/>
</dbReference>
<dbReference type="InterPro" id="IPR000971">
    <property type="entry name" value="Globin"/>
</dbReference>
<dbReference type="PRINTS" id="PR00612">
    <property type="entry name" value="ALPHAHAEM"/>
</dbReference>
<evidence type="ECO:0000256" key="2">
    <source>
        <dbReference type="ARBA" id="ARBA00022448"/>
    </source>
</evidence>
<evidence type="ECO:0000313" key="10">
    <source>
        <dbReference type="Proteomes" id="UP001176940"/>
    </source>
</evidence>
<evidence type="ECO:0000256" key="7">
    <source>
        <dbReference type="RuleBase" id="RU000356"/>
    </source>
</evidence>
<reference evidence="9" key="1">
    <citation type="submission" date="2023-07" db="EMBL/GenBank/DDBJ databases">
        <authorList>
            <person name="Stuckert A."/>
        </authorList>
    </citation>
    <scope>NUCLEOTIDE SEQUENCE</scope>
</reference>
<keyword evidence="3 7" id="KW-0349">Heme</keyword>
<name>A0ABN9LHP4_9NEOB</name>
<dbReference type="InterPro" id="IPR050056">
    <property type="entry name" value="Hemoglobin_oxygen_transport"/>
</dbReference>
<comment type="caution">
    <text evidence="9">The sequence shown here is derived from an EMBL/GenBank/DDBJ whole genome shotgun (WGS) entry which is preliminary data.</text>
</comment>
<keyword evidence="10" id="KW-1185">Reference proteome</keyword>
<evidence type="ECO:0000313" key="9">
    <source>
        <dbReference type="EMBL" id="CAJ0940677.1"/>
    </source>
</evidence>
<dbReference type="PANTHER" id="PTHR11442:SF41">
    <property type="entry name" value="HEMOGLOBIN SUBUNIT ZETA"/>
    <property type="match status" value="1"/>
</dbReference>
<dbReference type="InterPro" id="IPR012292">
    <property type="entry name" value="Globin/Proto"/>
</dbReference>
<dbReference type="Gene3D" id="1.10.490.10">
    <property type="entry name" value="Globins"/>
    <property type="match status" value="1"/>
</dbReference>
<dbReference type="PROSITE" id="PS01033">
    <property type="entry name" value="GLOBIN"/>
    <property type="match status" value="1"/>
</dbReference>
<gene>
    <name evidence="9" type="ORF">RIMI_LOCUS8819617</name>
</gene>
<evidence type="ECO:0000256" key="1">
    <source>
        <dbReference type="ARBA" id="ARBA00008705"/>
    </source>
</evidence>
<evidence type="ECO:0000256" key="4">
    <source>
        <dbReference type="ARBA" id="ARBA00022621"/>
    </source>
</evidence>
<evidence type="ECO:0000259" key="8">
    <source>
        <dbReference type="PROSITE" id="PS01033"/>
    </source>
</evidence>
<feature type="domain" description="Globin" evidence="8">
    <location>
        <begin position="2"/>
        <end position="142"/>
    </location>
</feature>
<comment type="similarity">
    <text evidence="1 7">Belongs to the globin family.</text>
</comment>
<dbReference type="InterPro" id="IPR002338">
    <property type="entry name" value="Hemoglobin_a-typ"/>
</dbReference>
<dbReference type="SUPFAM" id="SSF46458">
    <property type="entry name" value="Globin-like"/>
    <property type="match status" value="1"/>
</dbReference>